<dbReference type="OrthoDB" id="7061211at2"/>
<dbReference type="GO" id="GO:0005886">
    <property type="term" value="C:plasma membrane"/>
    <property type="evidence" value="ECO:0007669"/>
    <property type="project" value="UniProtKB-SubCell"/>
</dbReference>
<protein>
    <recommendedName>
        <fullName evidence="7">Cell division protein FtsB</fullName>
    </recommendedName>
</protein>
<evidence type="ECO:0000313" key="8">
    <source>
        <dbReference type="EMBL" id="KEY91097.1"/>
    </source>
</evidence>
<keyword evidence="6 7" id="KW-0131">Cell cycle</keyword>
<keyword evidence="3 7" id="KW-0812">Transmembrane</keyword>
<dbReference type="AlphaFoldDB" id="A0A084CMR8"/>
<evidence type="ECO:0000256" key="1">
    <source>
        <dbReference type="ARBA" id="ARBA00022475"/>
    </source>
</evidence>
<sequence length="95" mass="11401">MRIFTFILVFLFCWLQYAFWFDKNGMIDFQTVSNEIQAQNQINISLQMRNAEMFAEIDDLRRGFNAIEERARYQLGMVKEGETFYRLVIKEVEIG</sequence>
<comment type="caution">
    <text evidence="8">The sequence shown here is derived from an EMBL/GenBank/DDBJ whole genome shotgun (WGS) entry which is preliminary data.</text>
</comment>
<keyword evidence="2 7" id="KW-0132">Cell division</keyword>
<dbReference type="InterPro" id="IPR007060">
    <property type="entry name" value="FtsL/DivIC"/>
</dbReference>
<keyword evidence="7" id="KW-0997">Cell inner membrane</keyword>
<dbReference type="InterPro" id="IPR023081">
    <property type="entry name" value="Cell_div_FtsB"/>
</dbReference>
<feature type="topological domain" description="Cytoplasmic" evidence="7">
    <location>
        <begin position="1"/>
        <end position="3"/>
    </location>
</feature>
<evidence type="ECO:0000256" key="2">
    <source>
        <dbReference type="ARBA" id="ARBA00022618"/>
    </source>
</evidence>
<dbReference type="GO" id="GO:0030428">
    <property type="term" value="C:cell septum"/>
    <property type="evidence" value="ECO:0007669"/>
    <property type="project" value="TreeGrafter"/>
</dbReference>
<dbReference type="RefSeq" id="WP_034414459.1">
    <property type="nucleotide sequence ID" value="NZ_JGVK01000027.1"/>
</dbReference>
<dbReference type="PANTHER" id="PTHR37485:SF1">
    <property type="entry name" value="CELL DIVISION PROTEIN FTSB"/>
    <property type="match status" value="1"/>
</dbReference>
<dbReference type="Pfam" id="PF04977">
    <property type="entry name" value="DivIC"/>
    <property type="match status" value="1"/>
</dbReference>
<keyword evidence="9" id="KW-1185">Reference proteome</keyword>
<feature type="topological domain" description="Periplasmic" evidence="7">
    <location>
        <begin position="22"/>
        <end position="95"/>
    </location>
</feature>
<dbReference type="Proteomes" id="UP000053784">
    <property type="component" value="Unassembled WGS sequence"/>
</dbReference>
<comment type="subcellular location">
    <subcellularLocation>
        <location evidence="7">Cell inner membrane</location>
        <topology evidence="7">Single-pass type II membrane protein</topology>
    </subcellularLocation>
    <text evidence="7">Localizes to the division septum.</text>
</comment>
<organism evidence="8 9">
    <name type="scientific">Candidatus Photodesmus blepharonis</name>
    <dbReference type="NCBI Taxonomy" id="1179155"/>
    <lineage>
        <taxon>Bacteria</taxon>
        <taxon>Pseudomonadati</taxon>
        <taxon>Pseudomonadota</taxon>
        <taxon>Gammaproteobacteria</taxon>
        <taxon>Vibrionales</taxon>
        <taxon>Vibrionaceae</taxon>
        <taxon>Candidatus Photodesmus</taxon>
    </lineage>
</organism>
<proteinExistence type="inferred from homology"/>
<comment type="function">
    <text evidence="7">Essential cell division protein. May link together the upstream cell division proteins, which are predominantly cytoplasmic, with the downstream cell division proteins, which are predominantly periplasmic.</text>
</comment>
<comment type="subunit">
    <text evidence="7">Part of a complex composed of FtsB, FtsL and FtsQ.</text>
</comment>
<name>A0A084CMR8_9GAMM</name>
<dbReference type="STRING" id="1179155.CF67_04091"/>
<dbReference type="NCBIfam" id="NF002058">
    <property type="entry name" value="PRK00888.1"/>
    <property type="match status" value="1"/>
</dbReference>
<keyword evidence="1 7" id="KW-1003">Cell membrane</keyword>
<keyword evidence="4 7" id="KW-1133">Transmembrane helix</keyword>
<accession>A0A084CMR8</accession>
<dbReference type="GO" id="GO:0032153">
    <property type="term" value="C:cell division site"/>
    <property type="evidence" value="ECO:0007669"/>
    <property type="project" value="UniProtKB-UniRule"/>
</dbReference>
<evidence type="ECO:0000313" key="9">
    <source>
        <dbReference type="Proteomes" id="UP000053784"/>
    </source>
</evidence>
<evidence type="ECO:0000256" key="7">
    <source>
        <dbReference type="HAMAP-Rule" id="MF_00599"/>
    </source>
</evidence>
<dbReference type="GO" id="GO:0043093">
    <property type="term" value="P:FtsZ-dependent cytokinesis"/>
    <property type="evidence" value="ECO:0007669"/>
    <property type="project" value="UniProtKB-UniRule"/>
</dbReference>
<dbReference type="PANTHER" id="PTHR37485">
    <property type="entry name" value="CELL DIVISION PROTEIN FTSB"/>
    <property type="match status" value="1"/>
</dbReference>
<comment type="similarity">
    <text evidence="7">Belongs to the FtsB family.</text>
</comment>
<keyword evidence="5 7" id="KW-0472">Membrane</keyword>
<dbReference type="HAMAP" id="MF_00599">
    <property type="entry name" value="FtsB"/>
    <property type="match status" value="1"/>
</dbReference>
<evidence type="ECO:0000256" key="3">
    <source>
        <dbReference type="ARBA" id="ARBA00022692"/>
    </source>
</evidence>
<gene>
    <name evidence="7 8" type="primary">ftsB</name>
    <name evidence="8" type="ORF">CF67_04091</name>
</gene>
<evidence type="ECO:0000256" key="5">
    <source>
        <dbReference type="ARBA" id="ARBA00023136"/>
    </source>
</evidence>
<reference evidence="8 9" key="1">
    <citation type="submission" date="2014-03" db="EMBL/GenBank/DDBJ databases">
        <title>Selection and divergence in the genomes of co-occurring obligate luminous symbionts with specific hosts.</title>
        <authorList>
            <person name="Hendry T.A."/>
            <person name="de Wet J.R."/>
            <person name="Dunlap P.V."/>
        </authorList>
    </citation>
    <scope>NUCLEOTIDE SEQUENCE [LARGE SCALE GENOMIC DNA]</scope>
    <source>
        <strain evidence="8 9">Ppalp.1</strain>
    </source>
</reference>
<dbReference type="EMBL" id="JGVK01000027">
    <property type="protein sequence ID" value="KEY91097.1"/>
    <property type="molecule type" value="Genomic_DNA"/>
</dbReference>
<evidence type="ECO:0000256" key="4">
    <source>
        <dbReference type="ARBA" id="ARBA00022989"/>
    </source>
</evidence>
<evidence type="ECO:0000256" key="6">
    <source>
        <dbReference type="ARBA" id="ARBA00023306"/>
    </source>
</evidence>
<dbReference type="eggNOG" id="COG2919">
    <property type="taxonomic scope" value="Bacteria"/>
</dbReference>